<evidence type="ECO:0000256" key="11">
    <source>
        <dbReference type="RuleBase" id="RU362091"/>
    </source>
</evidence>
<dbReference type="PANTHER" id="PTHR42985">
    <property type="entry name" value="SODIUM-COUPLED MONOCARBOXYLATE TRANSPORTER"/>
    <property type="match status" value="1"/>
</dbReference>
<keyword evidence="4" id="KW-1003">Cell membrane</keyword>
<evidence type="ECO:0000256" key="8">
    <source>
        <dbReference type="ARBA" id="ARBA00023065"/>
    </source>
</evidence>
<dbReference type="EMBL" id="IAAA01016545">
    <property type="protein sequence ID" value="LAA04956.1"/>
    <property type="molecule type" value="mRNA"/>
</dbReference>
<dbReference type="Gene3D" id="1.20.1730.10">
    <property type="entry name" value="Sodium/glucose cotransporter"/>
    <property type="match status" value="1"/>
</dbReference>
<feature type="transmembrane region" description="Helical" evidence="12">
    <location>
        <begin position="443"/>
        <end position="463"/>
    </location>
</feature>
<evidence type="ECO:0000256" key="1">
    <source>
        <dbReference type="ARBA" id="ARBA00004651"/>
    </source>
</evidence>
<evidence type="ECO:0000256" key="12">
    <source>
        <dbReference type="SAM" id="Phobius"/>
    </source>
</evidence>
<feature type="transmembrane region" description="Helical" evidence="12">
    <location>
        <begin position="83"/>
        <end position="106"/>
    </location>
</feature>
<comment type="similarity">
    <text evidence="2 11">Belongs to the sodium:solute symporter (SSF) (TC 2.A.21) family.</text>
</comment>
<feature type="transmembrane region" description="Helical" evidence="12">
    <location>
        <begin position="410"/>
        <end position="431"/>
    </location>
</feature>
<feature type="transmembrane region" description="Helical" evidence="12">
    <location>
        <begin position="336"/>
        <end position="362"/>
    </location>
</feature>
<evidence type="ECO:0000256" key="10">
    <source>
        <dbReference type="ARBA" id="ARBA00023201"/>
    </source>
</evidence>
<feature type="transmembrane region" description="Helical" evidence="12">
    <location>
        <begin position="192"/>
        <end position="217"/>
    </location>
</feature>
<dbReference type="GO" id="GO:0005886">
    <property type="term" value="C:plasma membrane"/>
    <property type="evidence" value="ECO:0007669"/>
    <property type="project" value="UniProtKB-SubCell"/>
</dbReference>
<evidence type="ECO:0000256" key="5">
    <source>
        <dbReference type="ARBA" id="ARBA00022692"/>
    </source>
</evidence>
<dbReference type="OrthoDB" id="6429688at2759"/>
<keyword evidence="7" id="KW-0915">Sodium</keyword>
<feature type="transmembrane region" description="Helical" evidence="12">
    <location>
        <begin position="52"/>
        <end position="71"/>
    </location>
</feature>
<evidence type="ECO:0000256" key="4">
    <source>
        <dbReference type="ARBA" id="ARBA00022475"/>
    </source>
</evidence>
<feature type="transmembrane region" description="Helical" evidence="12">
    <location>
        <begin position="533"/>
        <end position="558"/>
    </location>
</feature>
<feature type="transmembrane region" description="Helical" evidence="12">
    <location>
        <begin position="277"/>
        <end position="302"/>
    </location>
</feature>
<proteinExistence type="evidence at transcript level"/>
<keyword evidence="9 12" id="KW-0472">Membrane</keyword>
<dbReference type="GO" id="GO:0006814">
    <property type="term" value="P:sodium ion transport"/>
    <property type="evidence" value="ECO:0007669"/>
    <property type="project" value="UniProtKB-KW"/>
</dbReference>
<keyword evidence="3" id="KW-0813">Transport</keyword>
<organism evidence="13">
    <name type="scientific">Parasteatoda tepidariorum</name>
    <name type="common">Common house spider</name>
    <name type="synonym">Achaearanea tepidariorum</name>
    <dbReference type="NCBI Taxonomy" id="114398"/>
    <lineage>
        <taxon>Eukaryota</taxon>
        <taxon>Metazoa</taxon>
        <taxon>Ecdysozoa</taxon>
        <taxon>Arthropoda</taxon>
        <taxon>Chelicerata</taxon>
        <taxon>Arachnida</taxon>
        <taxon>Araneae</taxon>
        <taxon>Araneomorphae</taxon>
        <taxon>Entelegynae</taxon>
        <taxon>Araneoidea</taxon>
        <taxon>Theridiidae</taxon>
        <taxon>Parasteatoda</taxon>
    </lineage>
</organism>
<sequence length="620" mass="68491">MDGVKIGLGIWDYVMFSLMLIISAAIGVYFRFRGNKQKTTDEYLLAGKDMPILPVAFSIMASFMSATAIIGTPMEVYYFGIQMAYTCVSYIIGMTISAYTTLPVYFEMGASTIYEYAERRFGKHTRTLTSSSFILQMILFMSVVLYAPALALSAVTNMSMWVSIVSVGVVCTFYCTIGGMKAVLWTDVFQSFLMFFGVIAILIKGCIDVGIGNAIQIATDGGRIALPSFDLSFYKRYTAWNILAQGVIMAISGFSANQVQVQRLLTLKNIKRSRWALYLSIPISIALYLLVCFVGVVLYAYFSKCDPLSPPNNPIYKGDQLLPYFMMISLENYPGLAGICICGIFSASLSTVSSCVNSLTVVTMQDLIRPFVLSKNLSEIKLSIIAQLITFFYGLLCIALTFVFASFGSLVLLSVTIFGCLGGPVLGVFLLGMFTTRSNEKGVIIGFLIGIGISAWIGFGIVAHATKPDALPVSIEGCPKVNSSVMINFLNATEYADSSSNHLNHIHSFENKTDVKVENDNPEYIFPLYRISFMWTAGIGFVLTYIVGYFSSIIINIINGKTKYVSPELLSPAVKWFIHKSPDVLEKKEVKFPAKVELQTVYRKTKDIETMRKAKESTSK</sequence>
<keyword evidence="10" id="KW-0739">Sodium transport</keyword>
<feature type="transmembrane region" description="Helical" evidence="12">
    <location>
        <begin position="159"/>
        <end position="180"/>
    </location>
</feature>
<evidence type="ECO:0000256" key="7">
    <source>
        <dbReference type="ARBA" id="ARBA00023053"/>
    </source>
</evidence>
<evidence type="ECO:0000256" key="3">
    <source>
        <dbReference type="ARBA" id="ARBA00022448"/>
    </source>
</evidence>
<evidence type="ECO:0000256" key="9">
    <source>
        <dbReference type="ARBA" id="ARBA00023136"/>
    </source>
</evidence>
<keyword evidence="6 12" id="KW-1133">Transmembrane helix</keyword>
<protein>
    <submittedName>
        <fullName evidence="13">Sodium-coupled monocarboxylate transporter 1</fullName>
    </submittedName>
</protein>
<keyword evidence="8" id="KW-0406">Ion transport</keyword>
<dbReference type="InterPro" id="IPR051163">
    <property type="entry name" value="Sodium:Solute_Symporter_SSF"/>
</dbReference>
<dbReference type="PANTHER" id="PTHR42985:SF40">
    <property type="entry name" value="LD47995P-RELATED"/>
    <property type="match status" value="1"/>
</dbReference>
<feature type="transmembrane region" description="Helical" evidence="12">
    <location>
        <begin position="382"/>
        <end position="404"/>
    </location>
</feature>
<evidence type="ECO:0000313" key="13">
    <source>
        <dbReference type="EMBL" id="LAA04956.1"/>
    </source>
</evidence>
<evidence type="ECO:0000256" key="6">
    <source>
        <dbReference type="ARBA" id="ARBA00022989"/>
    </source>
</evidence>
<dbReference type="GO" id="GO:0015293">
    <property type="term" value="F:symporter activity"/>
    <property type="evidence" value="ECO:0007669"/>
    <property type="project" value="TreeGrafter"/>
</dbReference>
<dbReference type="InterPro" id="IPR001734">
    <property type="entry name" value="Na/solute_symporter"/>
</dbReference>
<dbReference type="InterPro" id="IPR038377">
    <property type="entry name" value="Na/Glc_symporter_sf"/>
</dbReference>
<feature type="transmembrane region" description="Helical" evidence="12">
    <location>
        <begin position="237"/>
        <end position="256"/>
    </location>
</feature>
<feature type="transmembrane region" description="Helical" evidence="12">
    <location>
        <begin position="13"/>
        <end position="32"/>
    </location>
</feature>
<accession>A0A2L2Y9X2</accession>
<feature type="transmembrane region" description="Helical" evidence="12">
    <location>
        <begin position="127"/>
        <end position="147"/>
    </location>
</feature>
<name>A0A2L2Y9X2_PARTP</name>
<dbReference type="Pfam" id="PF00474">
    <property type="entry name" value="SSF"/>
    <property type="match status" value="1"/>
</dbReference>
<keyword evidence="5 12" id="KW-0812">Transmembrane</keyword>
<comment type="subcellular location">
    <subcellularLocation>
        <location evidence="1">Cell membrane</location>
        <topology evidence="1">Multi-pass membrane protein</topology>
    </subcellularLocation>
</comment>
<reference evidence="13" key="1">
    <citation type="journal article" date="2016" name="Mol. Ecol. Resour.">
        <title>Evaluation of the impact of RNA preservation methods of spiders for de novo transcriptome assembly.</title>
        <authorList>
            <person name="Kono N."/>
            <person name="Nakamura H."/>
            <person name="Ito Y."/>
            <person name="Tomita M."/>
            <person name="Arakawa K."/>
        </authorList>
    </citation>
    <scope>NUCLEOTIDE SEQUENCE</scope>
    <source>
        <tissue evidence="13">Whole body</tissue>
    </source>
</reference>
<dbReference type="AlphaFoldDB" id="A0A2L2Y9X2"/>
<dbReference type="CDD" id="cd11492">
    <property type="entry name" value="SLC5sbd_NIS-SMVT"/>
    <property type="match status" value="1"/>
</dbReference>
<evidence type="ECO:0000256" key="2">
    <source>
        <dbReference type="ARBA" id="ARBA00006434"/>
    </source>
</evidence>
<dbReference type="PROSITE" id="PS50283">
    <property type="entry name" value="NA_SOLUT_SYMP_3"/>
    <property type="match status" value="1"/>
</dbReference>
<dbReference type="NCBIfam" id="TIGR00813">
    <property type="entry name" value="sss"/>
    <property type="match status" value="1"/>
</dbReference>